<evidence type="ECO:0000313" key="13">
    <source>
        <dbReference type="EnsemblMetazoa" id="MESCA011250-PA"/>
    </source>
</evidence>
<evidence type="ECO:0000256" key="6">
    <source>
        <dbReference type="ARBA" id="ARBA00022824"/>
    </source>
</evidence>
<name>T1H4N5_MEGSC</name>
<dbReference type="EnsemblMetazoa" id="MESCA011250-RA">
    <property type="protein sequence ID" value="MESCA011250-PA"/>
    <property type="gene ID" value="MESCA011250"/>
</dbReference>
<dbReference type="InterPro" id="IPR001680">
    <property type="entry name" value="WD40_rpt"/>
</dbReference>
<keyword evidence="6" id="KW-0256">Endoplasmic reticulum</keyword>
<dbReference type="Gene3D" id="2.130.10.10">
    <property type="entry name" value="YVTN repeat-like/Quinoprotein amine dehydrogenase"/>
    <property type="match status" value="1"/>
</dbReference>
<dbReference type="AlphaFoldDB" id="T1H4N5"/>
<feature type="repeat" description="WD" evidence="11">
    <location>
        <begin position="115"/>
        <end position="141"/>
    </location>
</feature>
<keyword evidence="3 11" id="KW-0853">WD repeat</keyword>
<keyword evidence="7" id="KW-0931">ER-Golgi transport</keyword>
<dbReference type="PROSITE" id="PS50082">
    <property type="entry name" value="WD_REPEATS_2"/>
    <property type="match status" value="2"/>
</dbReference>
<proteinExistence type="predicted"/>
<keyword evidence="2" id="KW-0813">Transport</keyword>
<keyword evidence="4" id="KW-0812">Transmembrane</keyword>
<feature type="region of interest" description="Disordered" evidence="12">
    <location>
        <begin position="36"/>
        <end position="74"/>
    </location>
</feature>
<dbReference type="HOGENOM" id="CLU_054579_0_0_1"/>
<dbReference type="GO" id="GO:0003400">
    <property type="term" value="P:regulation of COPII vesicle coating"/>
    <property type="evidence" value="ECO:0007669"/>
    <property type="project" value="TreeGrafter"/>
</dbReference>
<dbReference type="Pfam" id="PF00400">
    <property type="entry name" value="WD40"/>
    <property type="match status" value="2"/>
</dbReference>
<evidence type="ECO:0000256" key="7">
    <source>
        <dbReference type="ARBA" id="ARBA00022892"/>
    </source>
</evidence>
<dbReference type="InterPro" id="IPR015943">
    <property type="entry name" value="WD40/YVTN_repeat-like_dom_sf"/>
</dbReference>
<dbReference type="InterPro" id="IPR036322">
    <property type="entry name" value="WD40_repeat_dom_sf"/>
</dbReference>
<evidence type="ECO:0000256" key="1">
    <source>
        <dbReference type="ARBA" id="ARBA00004389"/>
    </source>
</evidence>
<dbReference type="PROSITE" id="PS00678">
    <property type="entry name" value="WD_REPEATS_1"/>
    <property type="match status" value="1"/>
</dbReference>
<comment type="subcellular location">
    <subcellularLocation>
        <location evidence="1">Endoplasmic reticulum membrane</location>
        <topology evidence="1">Single-pass membrane protein</topology>
    </subcellularLocation>
</comment>
<dbReference type="PANTHER" id="PTHR23284">
    <property type="entry name" value="PROLACTIN REGULATORY ELEMENT BINDING PROTEIN"/>
    <property type="match status" value="1"/>
</dbReference>
<evidence type="ECO:0000256" key="10">
    <source>
        <dbReference type="ARBA" id="ARBA00023136"/>
    </source>
</evidence>
<evidence type="ECO:0000256" key="4">
    <source>
        <dbReference type="ARBA" id="ARBA00022692"/>
    </source>
</evidence>
<organism evidence="13 14">
    <name type="scientific">Megaselia scalaris</name>
    <name type="common">Humpbacked fly</name>
    <name type="synonym">Phora scalaris</name>
    <dbReference type="NCBI Taxonomy" id="36166"/>
    <lineage>
        <taxon>Eukaryota</taxon>
        <taxon>Metazoa</taxon>
        <taxon>Ecdysozoa</taxon>
        <taxon>Arthropoda</taxon>
        <taxon>Hexapoda</taxon>
        <taxon>Insecta</taxon>
        <taxon>Pterygota</taxon>
        <taxon>Neoptera</taxon>
        <taxon>Endopterygota</taxon>
        <taxon>Diptera</taxon>
        <taxon>Brachycera</taxon>
        <taxon>Muscomorpha</taxon>
        <taxon>Platypezoidea</taxon>
        <taxon>Phoridae</taxon>
        <taxon>Megaseliini</taxon>
        <taxon>Megaselia</taxon>
    </lineage>
</organism>
<evidence type="ECO:0000313" key="14">
    <source>
        <dbReference type="Proteomes" id="UP000015102"/>
    </source>
</evidence>
<sequence>MNLAVQNGQNKSTLLVGQESHCQLYNIYPKVINEDEANSENTSNTRRPSNSVENNGVRRRKQSSSGIEEITNTNGTKIKKDKQKIIKFVINASDSVQTDFLPSEPLQRVVRICLNGKFMATGGTDGHLRLWSFPKMDLMSDIPAHTKEIDDIDFSPDCKFLTSVSKDSKCIIWDIISSKNKMNLTWKTPNNTKFLFKRCRYGTVEGDVNKYKLFTISNPLGRVGKQYGVLQSWNCESGQLIHTVNTDDNLSSLAVRDDGRFVAIGTMSEGHVSVYIAFSLQFHI</sequence>
<evidence type="ECO:0000256" key="12">
    <source>
        <dbReference type="SAM" id="MobiDB-lite"/>
    </source>
</evidence>
<keyword evidence="8" id="KW-0653">Protein transport</keyword>
<evidence type="ECO:0000256" key="3">
    <source>
        <dbReference type="ARBA" id="ARBA00022574"/>
    </source>
</evidence>
<protein>
    <submittedName>
        <fullName evidence="13">Uncharacterized protein</fullName>
    </submittedName>
</protein>
<feature type="repeat" description="WD" evidence="11">
    <location>
        <begin position="142"/>
        <end position="183"/>
    </location>
</feature>
<evidence type="ECO:0000256" key="11">
    <source>
        <dbReference type="PROSITE-ProRule" id="PRU00221"/>
    </source>
</evidence>
<evidence type="ECO:0000256" key="9">
    <source>
        <dbReference type="ARBA" id="ARBA00022989"/>
    </source>
</evidence>
<feature type="compositionally biased region" description="Polar residues" evidence="12">
    <location>
        <begin position="63"/>
        <end position="74"/>
    </location>
</feature>
<dbReference type="OMA" id="HENMSHI"/>
<dbReference type="Proteomes" id="UP000015102">
    <property type="component" value="Unassembled WGS sequence"/>
</dbReference>
<keyword evidence="14" id="KW-1185">Reference proteome</keyword>
<dbReference type="InterPro" id="IPR019775">
    <property type="entry name" value="WD40_repeat_CS"/>
</dbReference>
<dbReference type="PROSITE" id="PS50294">
    <property type="entry name" value="WD_REPEATS_REGION"/>
    <property type="match status" value="1"/>
</dbReference>
<keyword evidence="9" id="KW-1133">Transmembrane helix</keyword>
<dbReference type="EMBL" id="CAQQ02383668">
    <property type="status" value="NOT_ANNOTATED_CDS"/>
    <property type="molecule type" value="Genomic_DNA"/>
</dbReference>
<evidence type="ECO:0000256" key="8">
    <source>
        <dbReference type="ARBA" id="ARBA00022927"/>
    </source>
</evidence>
<keyword evidence="10" id="KW-0472">Membrane</keyword>
<dbReference type="PANTHER" id="PTHR23284:SF0">
    <property type="entry name" value="PROLACTIN REGULATORY ELEMENT-BINDING PROTEIN"/>
    <property type="match status" value="1"/>
</dbReference>
<evidence type="ECO:0000256" key="5">
    <source>
        <dbReference type="ARBA" id="ARBA00022737"/>
    </source>
</evidence>
<dbReference type="InterPro" id="IPR045260">
    <property type="entry name" value="Sec12-like"/>
</dbReference>
<accession>T1H4N5</accession>
<dbReference type="GO" id="GO:0015031">
    <property type="term" value="P:protein transport"/>
    <property type="evidence" value="ECO:0007669"/>
    <property type="project" value="UniProtKB-KW"/>
</dbReference>
<dbReference type="GO" id="GO:0005085">
    <property type="term" value="F:guanyl-nucleotide exchange factor activity"/>
    <property type="evidence" value="ECO:0007669"/>
    <property type="project" value="InterPro"/>
</dbReference>
<dbReference type="SMART" id="SM00320">
    <property type="entry name" value="WD40"/>
    <property type="match status" value="3"/>
</dbReference>
<dbReference type="SUPFAM" id="SSF50978">
    <property type="entry name" value="WD40 repeat-like"/>
    <property type="match status" value="1"/>
</dbReference>
<evidence type="ECO:0000256" key="2">
    <source>
        <dbReference type="ARBA" id="ARBA00022448"/>
    </source>
</evidence>
<keyword evidence="5" id="KW-0677">Repeat</keyword>
<feature type="compositionally biased region" description="Polar residues" evidence="12">
    <location>
        <begin position="39"/>
        <end position="54"/>
    </location>
</feature>
<reference evidence="14" key="1">
    <citation type="submission" date="2013-02" db="EMBL/GenBank/DDBJ databases">
        <authorList>
            <person name="Hughes D."/>
        </authorList>
    </citation>
    <scope>NUCLEOTIDE SEQUENCE</scope>
    <source>
        <strain>Durham</strain>
        <strain evidence="14">NC isolate 2 -- Noor lab</strain>
    </source>
</reference>
<dbReference type="EMBL" id="CAQQ02383669">
    <property type="status" value="NOT_ANNOTATED_CDS"/>
    <property type="molecule type" value="Genomic_DNA"/>
</dbReference>
<dbReference type="STRING" id="36166.T1H4N5"/>
<dbReference type="GO" id="GO:0006888">
    <property type="term" value="P:endoplasmic reticulum to Golgi vesicle-mediated transport"/>
    <property type="evidence" value="ECO:0007669"/>
    <property type="project" value="TreeGrafter"/>
</dbReference>
<reference evidence="13" key="2">
    <citation type="submission" date="2015-06" db="UniProtKB">
        <authorList>
            <consortium name="EnsemblMetazoa"/>
        </authorList>
    </citation>
    <scope>IDENTIFICATION</scope>
</reference>
<dbReference type="GO" id="GO:0005789">
    <property type="term" value="C:endoplasmic reticulum membrane"/>
    <property type="evidence" value="ECO:0007669"/>
    <property type="project" value="UniProtKB-SubCell"/>
</dbReference>